<dbReference type="EMBL" id="CM008047">
    <property type="protein sequence ID" value="PAN13863.1"/>
    <property type="molecule type" value="Genomic_DNA"/>
</dbReference>
<dbReference type="SUPFAM" id="SSF46565">
    <property type="entry name" value="Chaperone J-domain"/>
    <property type="match status" value="1"/>
</dbReference>
<feature type="compositionally biased region" description="Pro residues" evidence="1">
    <location>
        <begin position="1"/>
        <end position="10"/>
    </location>
</feature>
<organism evidence="3">
    <name type="scientific">Panicum hallii</name>
    <dbReference type="NCBI Taxonomy" id="206008"/>
    <lineage>
        <taxon>Eukaryota</taxon>
        <taxon>Viridiplantae</taxon>
        <taxon>Streptophyta</taxon>
        <taxon>Embryophyta</taxon>
        <taxon>Tracheophyta</taxon>
        <taxon>Spermatophyta</taxon>
        <taxon>Magnoliopsida</taxon>
        <taxon>Liliopsida</taxon>
        <taxon>Poales</taxon>
        <taxon>Poaceae</taxon>
        <taxon>PACMAD clade</taxon>
        <taxon>Panicoideae</taxon>
        <taxon>Panicodae</taxon>
        <taxon>Paniceae</taxon>
        <taxon>Panicinae</taxon>
        <taxon>Panicum</taxon>
        <taxon>Panicum sect. Panicum</taxon>
    </lineage>
</organism>
<dbReference type="PANTHER" id="PTHR45376:SF1">
    <property type="entry name" value="CHAPERONE DNAJ-DOMAIN SUPERFAMILY PROTEIN-RELATED"/>
    <property type="match status" value="1"/>
</dbReference>
<evidence type="ECO:0000259" key="2">
    <source>
        <dbReference type="PROSITE" id="PS50076"/>
    </source>
</evidence>
<dbReference type="Gene3D" id="1.10.287.110">
    <property type="entry name" value="DnaJ domain"/>
    <property type="match status" value="1"/>
</dbReference>
<dbReference type="InterPro" id="IPR036869">
    <property type="entry name" value="J_dom_sf"/>
</dbReference>
<dbReference type="Proteomes" id="UP000243499">
    <property type="component" value="Chromosome 2"/>
</dbReference>
<dbReference type="GO" id="GO:0005783">
    <property type="term" value="C:endoplasmic reticulum"/>
    <property type="evidence" value="ECO:0007669"/>
    <property type="project" value="UniProtKB-ARBA"/>
</dbReference>
<sequence length="302" mass="34854">MPKQAIPPPLAERAPPQVPSPEVNARLLLRRLRGRPYPATMNNIKSALLSGQRRHPLVAAAASAAAPHQQLGSAAAFHSTPVLQRKRKTQWHNRFNYYAKRRRNRENKRSMVRNMSEYAEYLFQSWRDEDERTDASSGPSWFRGHRWVRNSNNNGFRTHDFYYGNFRSRGGFEFCTSDEDEPEILFRDAFRDQNTYYWSFSSDNFQWRNSRRARSEKSRNWSSETDDEDEISTPSEVSLARQALGLSNSGPLKLEDVKSAYRACALRWHPDRHNGSSKATAEEKFKHCSAAYQTLCDSLAAA</sequence>
<evidence type="ECO:0000256" key="1">
    <source>
        <dbReference type="SAM" id="MobiDB-lite"/>
    </source>
</evidence>
<reference evidence="3" key="1">
    <citation type="submission" date="2018-04" db="EMBL/GenBank/DDBJ databases">
        <title>WGS assembly of Panicum hallii.</title>
        <authorList>
            <person name="Lovell J."/>
            <person name="Jenkins J."/>
            <person name="Lowry D."/>
            <person name="Mamidi S."/>
            <person name="Sreedasyam A."/>
            <person name="Weng X."/>
            <person name="Barry K."/>
            <person name="Bonette J."/>
            <person name="Campitelli B."/>
            <person name="Daum C."/>
            <person name="Gordon S."/>
            <person name="Gould B."/>
            <person name="Lipzen A."/>
            <person name="Macqueen A."/>
            <person name="Palacio-Mejia J."/>
            <person name="Plott C."/>
            <person name="Shakirov E."/>
            <person name="Shu S."/>
            <person name="Yoshinaga Y."/>
            <person name="Zane M."/>
            <person name="Rokhsar D."/>
            <person name="Grimwood J."/>
            <person name="Schmutz J."/>
            <person name="Juenger T."/>
        </authorList>
    </citation>
    <scope>NUCLEOTIDE SEQUENCE [LARGE SCALE GENOMIC DNA]</scope>
    <source>
        <strain evidence="3">FIL2</strain>
    </source>
</reference>
<dbReference type="SMART" id="SM00271">
    <property type="entry name" value="DnaJ"/>
    <property type="match status" value="1"/>
</dbReference>
<feature type="region of interest" description="Disordered" evidence="1">
    <location>
        <begin position="1"/>
        <end position="21"/>
    </location>
</feature>
<dbReference type="Pfam" id="PF00226">
    <property type="entry name" value="DnaJ"/>
    <property type="match status" value="1"/>
</dbReference>
<proteinExistence type="predicted"/>
<dbReference type="PANTHER" id="PTHR45376">
    <property type="entry name" value="CHAPERONE DNAJ-DOMAIN SUPERFAMILY PROTEIN-RELATED"/>
    <property type="match status" value="1"/>
</dbReference>
<dbReference type="Gramene" id="PAN13863">
    <property type="protein sequence ID" value="PAN13863"/>
    <property type="gene ID" value="PAHAL_2G369200"/>
</dbReference>
<evidence type="ECO:0000313" key="3">
    <source>
        <dbReference type="EMBL" id="PAN13863.1"/>
    </source>
</evidence>
<dbReference type="InterPro" id="IPR001623">
    <property type="entry name" value="DnaJ_domain"/>
</dbReference>
<gene>
    <name evidence="3" type="ORF">PAHAL_2G369200</name>
</gene>
<protein>
    <recommendedName>
        <fullName evidence="2">J domain-containing protein</fullName>
    </recommendedName>
</protein>
<dbReference type="PRINTS" id="PR00625">
    <property type="entry name" value="JDOMAIN"/>
</dbReference>
<dbReference type="AlphaFoldDB" id="A0A2S3H2B2"/>
<accession>A0A2S3H2B2</accession>
<dbReference type="PROSITE" id="PS50076">
    <property type="entry name" value="DNAJ_2"/>
    <property type="match status" value="1"/>
</dbReference>
<feature type="domain" description="J" evidence="2">
    <location>
        <begin position="239"/>
        <end position="300"/>
    </location>
</feature>
<dbReference type="CDD" id="cd06257">
    <property type="entry name" value="DnaJ"/>
    <property type="match status" value="1"/>
</dbReference>
<name>A0A2S3H2B2_9POAL</name>